<protein>
    <submittedName>
        <fullName evidence="1">Uncharacterized protein</fullName>
    </submittedName>
</protein>
<evidence type="ECO:0000313" key="1">
    <source>
        <dbReference type="EMBL" id="KMU78290.1"/>
    </source>
</evidence>
<dbReference type="Proteomes" id="UP000054559">
    <property type="component" value="Unassembled WGS sequence"/>
</dbReference>
<accession>A0A0J8R1S3</accession>
<evidence type="ECO:0000313" key="2">
    <source>
        <dbReference type="Proteomes" id="UP000054559"/>
    </source>
</evidence>
<dbReference type="OrthoDB" id="1689567at2759"/>
<dbReference type="STRING" id="454286.A0A0J8R1S3"/>
<name>A0A0J8R1S3_COCIT</name>
<dbReference type="EMBL" id="DS268162">
    <property type="protein sequence ID" value="KMU78290.1"/>
    <property type="molecule type" value="Genomic_DNA"/>
</dbReference>
<sequence length="86" mass="9590">QLAMIGISHCESNHHVRSDCSMLAGTSGGLYFFSRTYDPLMKFIALRSIDRDRAAESDESPLRHQPCLHLHNGNGTLYPSDLGDRT</sequence>
<feature type="non-terminal residue" evidence="1">
    <location>
        <position position="1"/>
    </location>
</feature>
<gene>
    <name evidence="1" type="ORF">CISG_06443</name>
</gene>
<proteinExistence type="predicted"/>
<organism evidence="1 2">
    <name type="scientific">Coccidioides immitis RMSCC 3703</name>
    <dbReference type="NCBI Taxonomy" id="454286"/>
    <lineage>
        <taxon>Eukaryota</taxon>
        <taxon>Fungi</taxon>
        <taxon>Dikarya</taxon>
        <taxon>Ascomycota</taxon>
        <taxon>Pezizomycotina</taxon>
        <taxon>Eurotiomycetes</taxon>
        <taxon>Eurotiomycetidae</taxon>
        <taxon>Onygenales</taxon>
        <taxon>Onygenaceae</taxon>
        <taxon>Coccidioides</taxon>
    </lineage>
</organism>
<dbReference type="AlphaFoldDB" id="A0A0J8R1S3"/>
<reference evidence="2" key="1">
    <citation type="journal article" date="2010" name="Genome Res.">
        <title>Population genomic sequencing of Coccidioides fungi reveals recent hybridization and transposon control.</title>
        <authorList>
            <person name="Neafsey D.E."/>
            <person name="Barker B.M."/>
            <person name="Sharpton T.J."/>
            <person name="Stajich J.E."/>
            <person name="Park D.J."/>
            <person name="Whiston E."/>
            <person name="Hung C.-Y."/>
            <person name="McMahan C."/>
            <person name="White J."/>
            <person name="Sykes S."/>
            <person name="Heiman D."/>
            <person name="Young S."/>
            <person name="Zeng Q."/>
            <person name="Abouelleil A."/>
            <person name="Aftuck L."/>
            <person name="Bessette D."/>
            <person name="Brown A."/>
            <person name="FitzGerald M."/>
            <person name="Lui A."/>
            <person name="Macdonald J.P."/>
            <person name="Priest M."/>
            <person name="Orbach M.J."/>
            <person name="Galgiani J.N."/>
            <person name="Kirkland T.N."/>
            <person name="Cole G.T."/>
            <person name="Birren B.W."/>
            <person name="Henn M.R."/>
            <person name="Taylor J.W."/>
            <person name="Rounsley S.D."/>
        </authorList>
    </citation>
    <scope>NUCLEOTIDE SEQUENCE [LARGE SCALE GENOMIC DNA]</scope>
    <source>
        <strain evidence="2">RMSCC 3703</strain>
    </source>
</reference>